<reference evidence="5 6" key="1">
    <citation type="submission" date="2020-08" db="EMBL/GenBank/DDBJ databases">
        <title>Oceanospirillum sp. nov. isolated from marine sediment.</title>
        <authorList>
            <person name="Ji X."/>
        </authorList>
    </citation>
    <scope>NUCLEOTIDE SEQUENCE [LARGE SCALE GENOMIC DNA]</scope>
    <source>
        <strain evidence="5 6">D5</strain>
    </source>
</reference>
<keyword evidence="6" id="KW-1185">Reference proteome</keyword>
<organism evidence="5 6">
    <name type="scientific">Oceanospirillum sediminis</name>
    <dbReference type="NCBI Taxonomy" id="2760088"/>
    <lineage>
        <taxon>Bacteria</taxon>
        <taxon>Pseudomonadati</taxon>
        <taxon>Pseudomonadota</taxon>
        <taxon>Gammaproteobacteria</taxon>
        <taxon>Oceanospirillales</taxon>
        <taxon>Oceanospirillaceae</taxon>
        <taxon>Oceanospirillum</taxon>
    </lineage>
</organism>
<keyword evidence="2" id="KW-0645">Protease</keyword>
<dbReference type="GO" id="GO:0006508">
    <property type="term" value="P:proteolysis"/>
    <property type="evidence" value="ECO:0007669"/>
    <property type="project" value="UniProtKB-KW"/>
</dbReference>
<comment type="cofactor">
    <cofactor evidence="1">
        <name>Zn(2+)</name>
        <dbReference type="ChEBI" id="CHEBI:29105"/>
    </cofactor>
</comment>
<evidence type="ECO:0000256" key="1">
    <source>
        <dbReference type="ARBA" id="ARBA00001947"/>
    </source>
</evidence>
<dbReference type="SUPFAM" id="SSF53187">
    <property type="entry name" value="Zn-dependent exopeptidases"/>
    <property type="match status" value="1"/>
</dbReference>
<dbReference type="GO" id="GO:0008237">
    <property type="term" value="F:metallopeptidase activity"/>
    <property type="evidence" value="ECO:0007669"/>
    <property type="project" value="UniProtKB-KW"/>
</dbReference>
<dbReference type="NCBIfam" id="TIGR02421">
    <property type="entry name" value="QEGLA"/>
    <property type="match status" value="1"/>
</dbReference>
<dbReference type="Proteomes" id="UP000565262">
    <property type="component" value="Unassembled WGS sequence"/>
</dbReference>
<evidence type="ECO:0000256" key="3">
    <source>
        <dbReference type="ARBA" id="ARBA00022801"/>
    </source>
</evidence>
<name>A0A839ISG6_9GAMM</name>
<gene>
    <name evidence="5" type="ORF">H4O21_16805</name>
</gene>
<sequence>MLHLSEQEILRRIRLGEAFECQAEDGSFTLKVEEYTPAIYTAIHDGHQFRSSLEKYSLLNEAERYQEEDPFTGEMIQAMPITLIGMDSRYEYDLNRPVATCVYKKAWGKQVWHKPISARQRQLSIEKHKRFYRILDALIEKVEQLYGACIVFDMHSYNGFRQSESAPVFNLGIEQVDMDRWQRVVKRFERQLNNITLQGIPVRTASNEVFYGRGYLIAHTNSRFENTLVIPCEVKKVFMDEHTGEVFRLLLDELKEGLKHSLSDTAAFFARNHTRRASAKRLDMLSSQLDPAIRKLDQALYQLARDLETLYYINPINVTQEKRRFFSKKGSYRPVFRYRPLDIDPYHFREQLYRLPVDEIRDPGIQQMYRQTIDMLSSKIDLLVHSGSEQFVYSSLKYYGEPSMEDEANAHFLLHAAGLEEAEEKTITAEEACVYFRQCASDWGMDCKVELNHRLVAGAMVSDRKKALYVNANNHFSQGQLQALAHHELGVHMATTLNARQQPLRIFSLGLPGNTMTQEGLAILNEFHTGNLPLKRLQNLAHRVLAVKAMLNHGDFHHTFNYLYEEMKLGQDSAFSMAVRVHRGGGFTKDYLYLRGVSEALRLSQTRDIRNLYIGKTGFAYLPLIDEMIERGILNKPQFVAEGLISPHQNSEVLTYLMMSVRPTAPATEPPPKLCA</sequence>
<dbReference type="RefSeq" id="WP_182810039.1">
    <property type="nucleotide sequence ID" value="NZ_JACJFM010000026.1"/>
</dbReference>
<protein>
    <submittedName>
        <fullName evidence="5">Flavohemoglobin expression-modulating QEGLA motif protein</fullName>
    </submittedName>
</protein>
<proteinExistence type="predicted"/>
<dbReference type="AlphaFoldDB" id="A0A839ISG6"/>
<dbReference type="InterPro" id="IPR012548">
    <property type="entry name" value="MATCAP"/>
</dbReference>
<dbReference type="SMART" id="SM01154">
    <property type="entry name" value="DUF1704"/>
    <property type="match status" value="1"/>
</dbReference>
<dbReference type="Pfam" id="PF08014">
    <property type="entry name" value="MATCAP"/>
    <property type="match status" value="1"/>
</dbReference>
<dbReference type="PANTHER" id="PTHR31817:SF0">
    <property type="entry name" value="CHROMOSOME UNDETERMINED SCAFFOLD_67, WHOLE GENOME SHOTGUN SEQUENCE"/>
    <property type="match status" value="1"/>
</dbReference>
<dbReference type="PANTHER" id="PTHR31817">
    <property type="match status" value="1"/>
</dbReference>
<dbReference type="GO" id="GO:0080164">
    <property type="term" value="P:regulation of nitric oxide metabolic process"/>
    <property type="evidence" value="ECO:0007669"/>
    <property type="project" value="TreeGrafter"/>
</dbReference>
<dbReference type="EMBL" id="JACJFM010000026">
    <property type="protein sequence ID" value="MBB1488265.1"/>
    <property type="molecule type" value="Genomic_DNA"/>
</dbReference>
<dbReference type="InterPro" id="IPR012656">
    <property type="entry name" value="CHP02421_QEGLA"/>
</dbReference>
<dbReference type="Pfam" id="PF05013">
    <property type="entry name" value="FGase"/>
    <property type="match status" value="1"/>
</dbReference>
<accession>A0A839ISG6</accession>
<evidence type="ECO:0000256" key="2">
    <source>
        <dbReference type="ARBA" id="ARBA00022670"/>
    </source>
</evidence>
<evidence type="ECO:0000256" key="4">
    <source>
        <dbReference type="ARBA" id="ARBA00023049"/>
    </source>
</evidence>
<comment type="caution">
    <text evidence="5">The sequence shown here is derived from an EMBL/GenBank/DDBJ whole genome shotgun (WGS) entry which is preliminary data.</text>
</comment>
<evidence type="ECO:0000313" key="5">
    <source>
        <dbReference type="EMBL" id="MBB1488265.1"/>
    </source>
</evidence>
<evidence type="ECO:0000313" key="6">
    <source>
        <dbReference type="Proteomes" id="UP000565262"/>
    </source>
</evidence>
<keyword evidence="3" id="KW-0378">Hydrolase</keyword>
<dbReference type="InterPro" id="IPR007709">
    <property type="entry name" value="N-FG_amidohydro"/>
</dbReference>
<keyword evidence="4" id="KW-0482">Metalloprotease</keyword>
<dbReference type="Gene3D" id="3.40.630.40">
    <property type="entry name" value="Zn-dependent exopeptidases"/>
    <property type="match status" value="1"/>
</dbReference>